<dbReference type="PANTHER" id="PTHR30158:SF23">
    <property type="entry name" value="MULTIDRUG RESISTANCE PROTEIN MEXA"/>
    <property type="match status" value="1"/>
</dbReference>
<dbReference type="Pfam" id="PF25876">
    <property type="entry name" value="HH_MFP_RND"/>
    <property type="match status" value="1"/>
</dbReference>
<dbReference type="Gene3D" id="2.40.50.100">
    <property type="match status" value="1"/>
</dbReference>
<comment type="caution">
    <text evidence="7">The sequence shown here is derived from an EMBL/GenBank/DDBJ whole genome shotgun (WGS) entry which is preliminary data.</text>
</comment>
<evidence type="ECO:0000313" key="7">
    <source>
        <dbReference type="EMBL" id="KIA96507.1"/>
    </source>
</evidence>
<evidence type="ECO:0000259" key="6">
    <source>
        <dbReference type="Pfam" id="PF25967"/>
    </source>
</evidence>
<protein>
    <submittedName>
        <fullName evidence="7">Hemolysin D</fullName>
    </submittedName>
</protein>
<dbReference type="Pfam" id="PF25944">
    <property type="entry name" value="Beta-barrel_RND"/>
    <property type="match status" value="1"/>
</dbReference>
<dbReference type="Gene3D" id="2.40.420.20">
    <property type="match status" value="1"/>
</dbReference>
<dbReference type="InterPro" id="IPR058626">
    <property type="entry name" value="MdtA-like_b-barrel"/>
</dbReference>
<dbReference type="InterPro" id="IPR058624">
    <property type="entry name" value="MdtA-like_HH"/>
</dbReference>
<feature type="domain" description="Multidrug resistance protein MdtA-like barrel-sandwich hybrid" evidence="4">
    <location>
        <begin position="56"/>
        <end position="177"/>
    </location>
</feature>
<dbReference type="Pfam" id="PF25917">
    <property type="entry name" value="BSH_RND"/>
    <property type="match status" value="1"/>
</dbReference>
<evidence type="ECO:0000313" key="8">
    <source>
        <dbReference type="Proteomes" id="UP000031246"/>
    </source>
</evidence>
<gene>
    <name evidence="7" type="ORF">OC25_01775</name>
</gene>
<evidence type="ECO:0000259" key="3">
    <source>
        <dbReference type="Pfam" id="PF25876"/>
    </source>
</evidence>
<dbReference type="PANTHER" id="PTHR30158">
    <property type="entry name" value="ACRA/E-RELATED COMPONENT OF DRUG EFFLUX TRANSPORTER"/>
    <property type="match status" value="1"/>
</dbReference>
<feature type="domain" description="Multidrug resistance protein MdtA-like alpha-helical hairpin" evidence="3">
    <location>
        <begin position="91"/>
        <end position="146"/>
    </location>
</feature>
<sequence length="360" mass="40053">MKRNVMCLALSALLYVTACTSKKEEKEEVATYAVTSPVRMDTSFTKEYVSQIKSVRNIEVRAQEKGYLQNIYVDEGQHVKAGQLLFRIMPKAAQSELAKAQAETKSAQIELENTKLLSDKNIVSKNELAMAKAKLQSANAETALAKFHLSNTEIRAPFDGTIDRIPLKLGSLVDEGALLTSLSDNSQVFAYFNVSEPEYLNYQSAAKVKGQQEVSLLLANNELLKAKGKVELIESEFDNETGNIAFRARFNNSDNLLRNGETGKIQMVVPLKNALVIPQKATYDIQDKTYVFVIDKNNKVHSKAITIAGDLPDLYIVGDGIDVGDKILLEGVQKVKDDDKIAFKFQQPQDVIKQLRLKTE</sequence>
<feature type="domain" description="Multidrug resistance protein MdtA-like C-terminal permuted SH3" evidence="6">
    <location>
        <begin position="273"/>
        <end position="334"/>
    </location>
</feature>
<keyword evidence="8" id="KW-1185">Reference proteome</keyword>
<dbReference type="GO" id="GO:0046677">
    <property type="term" value="P:response to antibiotic"/>
    <property type="evidence" value="ECO:0007669"/>
    <property type="project" value="TreeGrafter"/>
</dbReference>
<dbReference type="Proteomes" id="UP000031246">
    <property type="component" value="Unassembled WGS sequence"/>
</dbReference>
<dbReference type="AlphaFoldDB" id="A0A0C1FUC3"/>
<dbReference type="NCBIfam" id="TIGR01730">
    <property type="entry name" value="RND_mfp"/>
    <property type="match status" value="1"/>
</dbReference>
<comment type="similarity">
    <text evidence="2">Belongs to the membrane fusion protein (MFP) (TC 8.A.1) family.</text>
</comment>
<dbReference type="RefSeq" id="WP_039471089.1">
    <property type="nucleotide sequence ID" value="NZ_JSYN01000002.1"/>
</dbReference>
<reference evidence="7 8" key="1">
    <citation type="submission" date="2014-10" db="EMBL/GenBank/DDBJ databases">
        <title>Pedobacter Kyungheensis.</title>
        <authorList>
            <person name="Anderson B.M."/>
            <person name="Newman J.D."/>
        </authorList>
    </citation>
    <scope>NUCLEOTIDE SEQUENCE [LARGE SCALE GENOMIC DNA]</scope>
    <source>
        <strain evidence="7 8">KACC 16221</strain>
    </source>
</reference>
<feature type="domain" description="Multidrug resistance protein MdtA-like beta-barrel" evidence="5">
    <location>
        <begin position="192"/>
        <end position="267"/>
    </location>
</feature>
<evidence type="ECO:0000259" key="5">
    <source>
        <dbReference type="Pfam" id="PF25944"/>
    </source>
</evidence>
<comment type="subcellular location">
    <subcellularLocation>
        <location evidence="1">Cell envelope</location>
    </subcellularLocation>
</comment>
<dbReference type="EMBL" id="JSYN01000002">
    <property type="protein sequence ID" value="KIA96507.1"/>
    <property type="molecule type" value="Genomic_DNA"/>
</dbReference>
<dbReference type="GO" id="GO:0005886">
    <property type="term" value="C:plasma membrane"/>
    <property type="evidence" value="ECO:0007669"/>
    <property type="project" value="TreeGrafter"/>
</dbReference>
<dbReference type="InterPro" id="IPR058627">
    <property type="entry name" value="MdtA-like_C"/>
</dbReference>
<evidence type="ECO:0000256" key="1">
    <source>
        <dbReference type="ARBA" id="ARBA00004196"/>
    </source>
</evidence>
<accession>A0A0C1FUC3</accession>
<evidence type="ECO:0000256" key="2">
    <source>
        <dbReference type="ARBA" id="ARBA00009477"/>
    </source>
</evidence>
<dbReference type="InterPro" id="IPR006143">
    <property type="entry name" value="RND_pump_MFP"/>
</dbReference>
<dbReference type="GO" id="GO:0022857">
    <property type="term" value="F:transmembrane transporter activity"/>
    <property type="evidence" value="ECO:0007669"/>
    <property type="project" value="InterPro"/>
</dbReference>
<dbReference type="InterPro" id="IPR058625">
    <property type="entry name" value="MdtA-like_BSH"/>
</dbReference>
<dbReference type="OrthoDB" id="9801814at2"/>
<dbReference type="Pfam" id="PF25967">
    <property type="entry name" value="RND-MFP_C"/>
    <property type="match status" value="1"/>
</dbReference>
<organism evidence="7 8">
    <name type="scientific">Pedobacter kyungheensis</name>
    <dbReference type="NCBI Taxonomy" id="1069985"/>
    <lineage>
        <taxon>Bacteria</taxon>
        <taxon>Pseudomonadati</taxon>
        <taxon>Bacteroidota</taxon>
        <taxon>Sphingobacteriia</taxon>
        <taxon>Sphingobacteriales</taxon>
        <taxon>Sphingobacteriaceae</taxon>
        <taxon>Pedobacter</taxon>
    </lineage>
</organism>
<proteinExistence type="inferred from homology"/>
<evidence type="ECO:0000259" key="4">
    <source>
        <dbReference type="Pfam" id="PF25917"/>
    </source>
</evidence>
<dbReference type="GO" id="GO:0030313">
    <property type="term" value="C:cell envelope"/>
    <property type="evidence" value="ECO:0007669"/>
    <property type="project" value="UniProtKB-SubCell"/>
</dbReference>
<dbReference type="Gene3D" id="1.10.287.470">
    <property type="entry name" value="Helix hairpin bin"/>
    <property type="match status" value="1"/>
</dbReference>
<dbReference type="SUPFAM" id="SSF111369">
    <property type="entry name" value="HlyD-like secretion proteins"/>
    <property type="match status" value="1"/>
</dbReference>
<name>A0A0C1FUC3_9SPHI</name>
<dbReference type="Gene3D" id="2.40.30.170">
    <property type="match status" value="1"/>
</dbReference>